<gene>
    <name evidence="3" type="ORF">TCIL3000_3_480</name>
</gene>
<dbReference type="EMBL" id="HE575316">
    <property type="protein sequence ID" value="CCC89630.1"/>
    <property type="molecule type" value="Genomic_DNA"/>
</dbReference>
<reference evidence="3" key="1">
    <citation type="journal article" date="2012" name="Proc. Natl. Acad. Sci. U.S.A.">
        <title>Antigenic diversity is generated by distinct evolutionary mechanisms in African trypanosome species.</title>
        <authorList>
            <person name="Jackson A.P."/>
            <person name="Berry A."/>
            <person name="Aslett M."/>
            <person name="Allison H.C."/>
            <person name="Burton P."/>
            <person name="Vavrova-Anderson J."/>
            <person name="Brown R."/>
            <person name="Browne H."/>
            <person name="Corton N."/>
            <person name="Hauser H."/>
            <person name="Gamble J."/>
            <person name="Gilderthorp R."/>
            <person name="Marcello L."/>
            <person name="McQuillan J."/>
            <person name="Otto T.D."/>
            <person name="Quail M.A."/>
            <person name="Sanders M.J."/>
            <person name="van Tonder A."/>
            <person name="Ginger M.L."/>
            <person name="Field M.C."/>
            <person name="Barry J.D."/>
            <person name="Hertz-Fowler C."/>
            <person name="Berriman M."/>
        </authorList>
    </citation>
    <scope>NUCLEOTIDE SEQUENCE</scope>
    <source>
        <strain evidence="3">IL3000</strain>
    </source>
</reference>
<organism evidence="3">
    <name type="scientific">Trypanosoma congolense (strain IL3000)</name>
    <dbReference type="NCBI Taxonomy" id="1068625"/>
    <lineage>
        <taxon>Eukaryota</taxon>
        <taxon>Discoba</taxon>
        <taxon>Euglenozoa</taxon>
        <taxon>Kinetoplastea</taxon>
        <taxon>Metakinetoplastina</taxon>
        <taxon>Trypanosomatida</taxon>
        <taxon>Trypanosomatidae</taxon>
        <taxon>Trypanosoma</taxon>
        <taxon>Nannomonas</taxon>
    </lineage>
</organism>
<evidence type="ECO:0000259" key="2">
    <source>
        <dbReference type="PROSITE" id="PS00517"/>
    </source>
</evidence>
<feature type="domain" description="RNase III" evidence="2">
    <location>
        <begin position="814"/>
        <end position="822"/>
    </location>
</feature>
<dbReference type="VEuPathDB" id="TriTrypDB:TcIL3000_3_480"/>
<dbReference type="GO" id="GO:0004525">
    <property type="term" value="F:ribonuclease III activity"/>
    <property type="evidence" value="ECO:0007669"/>
    <property type="project" value="InterPro"/>
</dbReference>
<dbReference type="AlphaFoldDB" id="G0UJS6"/>
<sequence length="936" mass="101721">MLSSEEGNAHLSESNRQHTSANLSKTPQESTVRCRRGRWVIKLALALFLSGKELHTEGKLAAFHGEIWSYELLGREALRRQYVPPDTRPKAAQNVWKEKIGAMYVDGGFEACVRDLNPYFEREFNRIQKKAEEERQITADTANTVACHAQVADATHSVGGFSSGSTVDSALVKYFAKLYSDALRCVRGVKCNDGAEGGWVAAGDLFASVSAHKAGYMMKASAIAEVERSTLPFPTTPSGLVNVLSKLDLLGRFQFRRLCGAESEPTGEANGGAAAEGLQEEKYSIRAAWAHKDSFMAQAVLSSHPMMTLKEAIDKFGRGKRLYDFVESLDRWRAELTKGGRSVPVFRPFLLLAVGDVIESRITGDCTQQAATLLSNKVVGGSAFLPIHEHFLNMHEECRVHVVHSHFVNGVGAVPFEAAPGGESCGVVFLLPVSEIPVGNVLKNSENPQILYVKGEALYGEAQLRGVPLDALCLEAGEHSLGGDGASGGVGAVQSCRIAVKEVVLDLPVEPQVSGSPALVNSNVFDEKTDTELDPAVWLQHLRYISQRLLLVTKESFCKEWLEGIFDSYKEDKSCEDVSKMITNALSGSFEYAHSSLSLLVPRGGTGMRLSQKGQPPLETLTNAAGRGECDPLYISANRQRQVVVYFHADSPWGADQETVQQTVLLFLSSSQWEPPGADEESGAKLSVDGRTAVLLLPSKAQRKNGAGGDFFRTRTAVELSVAQQSDAEAMYGICGSTGSLRSVELLVDELAFEVLTPITDIVDTMLLAPVKRSLSSGKDATLPFLSLPVEARATIIQSLRQYLLMAVQPLINETLEFLGDAVLDFVVAQETLNTWGGGPVAEATSNIQLGRSLPLPLIRYYELKFKITNKKRHADTVEAIFGALAMVLWVIPFRDEGKHTADGPLPFSVLQCVTRDLMTALGICAQAETEPSDQP</sequence>
<dbReference type="InterPro" id="IPR040715">
    <property type="entry name" value="KptA_kDICER"/>
</dbReference>
<dbReference type="InterPro" id="IPR036389">
    <property type="entry name" value="RNase_III_sf"/>
</dbReference>
<dbReference type="Pfam" id="PF18176">
    <property type="entry name" value="KptA_kDCL"/>
    <property type="match status" value="1"/>
</dbReference>
<dbReference type="GO" id="GO:0006396">
    <property type="term" value="P:RNA processing"/>
    <property type="evidence" value="ECO:0007669"/>
    <property type="project" value="InterPro"/>
</dbReference>
<dbReference type="SUPFAM" id="SSF69065">
    <property type="entry name" value="RNase III domain-like"/>
    <property type="match status" value="1"/>
</dbReference>
<evidence type="ECO:0000256" key="1">
    <source>
        <dbReference type="SAM" id="MobiDB-lite"/>
    </source>
</evidence>
<protein>
    <recommendedName>
        <fullName evidence="2">RNase III domain-containing protein</fullName>
    </recommendedName>
</protein>
<accession>G0UJS6</accession>
<dbReference type="InterPro" id="IPR000999">
    <property type="entry name" value="RNase_III_dom"/>
</dbReference>
<dbReference type="PROSITE" id="PS00517">
    <property type="entry name" value="RNASE_3_1"/>
    <property type="match status" value="1"/>
</dbReference>
<evidence type="ECO:0000313" key="3">
    <source>
        <dbReference type="EMBL" id="CCC89630.1"/>
    </source>
</evidence>
<feature type="region of interest" description="Disordered" evidence="1">
    <location>
        <begin position="1"/>
        <end position="29"/>
    </location>
</feature>
<name>G0UJS6_TRYCI</name>
<proteinExistence type="predicted"/>